<keyword evidence="3" id="KW-1185">Reference proteome</keyword>
<dbReference type="Pfam" id="PF13843">
    <property type="entry name" value="DDE_Tnp_1_7"/>
    <property type="match status" value="1"/>
</dbReference>
<protein>
    <recommendedName>
        <fullName evidence="1">PiggyBac transposable element-derived protein domain-containing protein</fullName>
    </recommendedName>
</protein>
<feature type="domain" description="PiggyBac transposable element-derived protein" evidence="1">
    <location>
        <begin position="2"/>
        <end position="50"/>
    </location>
</feature>
<accession>A0AAN8Q7V7</accession>
<dbReference type="PANTHER" id="PTHR46599">
    <property type="entry name" value="PIGGYBAC TRANSPOSABLE ELEMENT-DERIVED PROTEIN 4"/>
    <property type="match status" value="1"/>
</dbReference>
<reference evidence="2 3" key="1">
    <citation type="submission" date="2024-01" db="EMBL/GenBank/DDBJ databases">
        <title>The genome of the rayed Mediterranean limpet Patella caerulea (Linnaeus, 1758).</title>
        <authorList>
            <person name="Anh-Thu Weber A."/>
            <person name="Halstead-Nussloch G."/>
        </authorList>
    </citation>
    <scope>NUCLEOTIDE SEQUENCE [LARGE SCALE GENOMIC DNA]</scope>
    <source>
        <strain evidence="2">AATW-2023a</strain>
        <tissue evidence="2">Whole specimen</tissue>
    </source>
</reference>
<sequence>MPKLIQDYNKFMGGCDKNDQMTKLYKTRRHYRWPRRLFMKFFMWVCYNAYVLEGYYRAHNHAKQRSRIFNNFLDDIWLQLIGMYHSGTNRRESREADIPGRLQNVGNHFPERPEEATRSNICVVCAYKHNKYMRDNNCASKKDNPFKQTKTTFRCSDCRRYLCIRQGSTCWVDWHTKTEYWC</sequence>
<dbReference type="PANTHER" id="PTHR46599:SF3">
    <property type="entry name" value="PIGGYBAC TRANSPOSABLE ELEMENT-DERIVED PROTEIN 4"/>
    <property type="match status" value="1"/>
</dbReference>
<dbReference type="EMBL" id="JAZGQO010000002">
    <property type="protein sequence ID" value="KAK6191057.1"/>
    <property type="molecule type" value="Genomic_DNA"/>
</dbReference>
<name>A0AAN8Q7V7_PATCE</name>
<evidence type="ECO:0000259" key="1">
    <source>
        <dbReference type="Pfam" id="PF13843"/>
    </source>
</evidence>
<evidence type="ECO:0000313" key="3">
    <source>
        <dbReference type="Proteomes" id="UP001347796"/>
    </source>
</evidence>
<comment type="caution">
    <text evidence="2">The sequence shown here is derived from an EMBL/GenBank/DDBJ whole genome shotgun (WGS) entry which is preliminary data.</text>
</comment>
<organism evidence="2 3">
    <name type="scientific">Patella caerulea</name>
    <name type="common">Rayed Mediterranean limpet</name>
    <dbReference type="NCBI Taxonomy" id="87958"/>
    <lineage>
        <taxon>Eukaryota</taxon>
        <taxon>Metazoa</taxon>
        <taxon>Spiralia</taxon>
        <taxon>Lophotrochozoa</taxon>
        <taxon>Mollusca</taxon>
        <taxon>Gastropoda</taxon>
        <taxon>Patellogastropoda</taxon>
        <taxon>Patelloidea</taxon>
        <taxon>Patellidae</taxon>
        <taxon>Patella</taxon>
    </lineage>
</organism>
<proteinExistence type="predicted"/>
<gene>
    <name evidence="2" type="ORF">SNE40_002805</name>
</gene>
<dbReference type="InterPro" id="IPR029526">
    <property type="entry name" value="PGBD"/>
</dbReference>
<dbReference type="AlphaFoldDB" id="A0AAN8Q7V7"/>
<dbReference type="Proteomes" id="UP001347796">
    <property type="component" value="Unassembled WGS sequence"/>
</dbReference>
<evidence type="ECO:0000313" key="2">
    <source>
        <dbReference type="EMBL" id="KAK6191057.1"/>
    </source>
</evidence>